<dbReference type="Gene3D" id="3.30.40.10">
    <property type="entry name" value="Zinc/RING finger domain, C3HC4 (zinc finger)"/>
    <property type="match status" value="2"/>
</dbReference>
<feature type="region of interest" description="Disordered" evidence="5">
    <location>
        <begin position="144"/>
        <end position="182"/>
    </location>
</feature>
<dbReference type="InterPro" id="IPR019787">
    <property type="entry name" value="Znf_PHD-finger"/>
</dbReference>
<gene>
    <name evidence="7" type="ORF">BIGN1055_LOCUS165</name>
</gene>
<dbReference type="GO" id="GO:0008270">
    <property type="term" value="F:zinc ion binding"/>
    <property type="evidence" value="ECO:0007669"/>
    <property type="project" value="UniProtKB-KW"/>
</dbReference>
<feature type="domain" description="PHD-type" evidence="6">
    <location>
        <begin position="186"/>
        <end position="236"/>
    </location>
</feature>
<dbReference type="InterPro" id="IPR019786">
    <property type="entry name" value="Zinc_finger_PHD-type_CS"/>
</dbReference>
<dbReference type="PANTHER" id="PTHR12618">
    <property type="entry name" value="PHD AND RING FINGER DOMAIN-CONTAINING PROTEIN 1"/>
    <property type="match status" value="1"/>
</dbReference>
<evidence type="ECO:0000256" key="1">
    <source>
        <dbReference type="ARBA" id="ARBA00022723"/>
    </source>
</evidence>
<dbReference type="SMART" id="SM00249">
    <property type="entry name" value="PHD"/>
    <property type="match status" value="2"/>
</dbReference>
<keyword evidence="2 4" id="KW-0863">Zinc-finger</keyword>
<dbReference type="InterPro" id="IPR047157">
    <property type="entry name" value="PHRF1/Atg35"/>
</dbReference>
<dbReference type="AlphaFoldDB" id="A0A6T7GSI3"/>
<feature type="region of interest" description="Disordered" evidence="5">
    <location>
        <begin position="1"/>
        <end position="63"/>
    </location>
</feature>
<feature type="domain" description="PHD-type" evidence="6">
    <location>
        <begin position="82"/>
        <end position="132"/>
    </location>
</feature>
<sequence>MQGFVFVSRKPPRQPAERANAGATEARKIKKKKKKKKRGKMKEDADRSPREDDAKARNRKKRHVSVVATIQKNLFSEEEIDVAVCQICGCEGDTSRLLLCDWCDAGYHTGCLRPSLDRVPSNDWYCPKCIAPREGFDEIAAKRGAGKHKGKHEKTGPTEPESVIRGENDSSNHEGSDEDTGTLSDEERCQICARADWAEVMMLCDECDKGYHTHCLYPPLSEIPKGTWIGPCCSSGSSSKA</sequence>
<evidence type="ECO:0000256" key="3">
    <source>
        <dbReference type="ARBA" id="ARBA00022833"/>
    </source>
</evidence>
<dbReference type="InterPro" id="IPR001965">
    <property type="entry name" value="Znf_PHD"/>
</dbReference>
<evidence type="ECO:0000256" key="2">
    <source>
        <dbReference type="ARBA" id="ARBA00022771"/>
    </source>
</evidence>
<dbReference type="InterPro" id="IPR011011">
    <property type="entry name" value="Znf_FYVE_PHD"/>
</dbReference>
<feature type="compositionally biased region" description="Basic and acidic residues" evidence="5">
    <location>
        <begin position="162"/>
        <end position="175"/>
    </location>
</feature>
<reference evidence="7" key="1">
    <citation type="submission" date="2021-01" db="EMBL/GenBank/DDBJ databases">
        <authorList>
            <person name="Corre E."/>
            <person name="Pelletier E."/>
            <person name="Niang G."/>
            <person name="Scheremetjew M."/>
            <person name="Finn R."/>
            <person name="Kale V."/>
            <person name="Holt S."/>
            <person name="Cochrane G."/>
            <person name="Meng A."/>
            <person name="Brown T."/>
            <person name="Cohen L."/>
        </authorList>
    </citation>
    <scope>NUCLEOTIDE SEQUENCE</scope>
    <source>
        <strain evidence="7">CCMP1258.1</strain>
    </source>
</reference>
<evidence type="ECO:0000313" key="7">
    <source>
        <dbReference type="EMBL" id="CAD9576245.1"/>
    </source>
</evidence>
<dbReference type="PROSITE" id="PS01359">
    <property type="entry name" value="ZF_PHD_1"/>
    <property type="match status" value="1"/>
</dbReference>
<dbReference type="PROSITE" id="PS50016">
    <property type="entry name" value="ZF_PHD_2"/>
    <property type="match status" value="2"/>
</dbReference>
<proteinExistence type="predicted"/>
<evidence type="ECO:0000256" key="5">
    <source>
        <dbReference type="SAM" id="MobiDB-lite"/>
    </source>
</evidence>
<protein>
    <recommendedName>
        <fullName evidence="6">PHD-type domain-containing protein</fullName>
    </recommendedName>
</protein>
<keyword evidence="1" id="KW-0479">Metal-binding</keyword>
<evidence type="ECO:0000256" key="4">
    <source>
        <dbReference type="PROSITE-ProRule" id="PRU00146"/>
    </source>
</evidence>
<feature type="compositionally biased region" description="Basic residues" evidence="5">
    <location>
        <begin position="28"/>
        <end position="40"/>
    </location>
</feature>
<dbReference type="PANTHER" id="PTHR12618:SF20">
    <property type="entry name" value="PHD AND RING FINGER DOMAIN-CONTAINING PROTEIN 1"/>
    <property type="match status" value="1"/>
</dbReference>
<dbReference type="InterPro" id="IPR013083">
    <property type="entry name" value="Znf_RING/FYVE/PHD"/>
</dbReference>
<keyword evidence="3" id="KW-0862">Zinc</keyword>
<feature type="compositionally biased region" description="Basic and acidic residues" evidence="5">
    <location>
        <begin position="41"/>
        <end position="56"/>
    </location>
</feature>
<accession>A0A6T7GSI3</accession>
<dbReference type="EMBL" id="HBHA01000260">
    <property type="protein sequence ID" value="CAD9576245.1"/>
    <property type="molecule type" value="Transcribed_RNA"/>
</dbReference>
<name>A0A6T7GSI3_BIGNA</name>
<dbReference type="SUPFAM" id="SSF57903">
    <property type="entry name" value="FYVE/PHD zinc finger"/>
    <property type="match status" value="2"/>
</dbReference>
<organism evidence="7">
    <name type="scientific">Bigelowiella natans</name>
    <name type="common">Pedinomonas minutissima</name>
    <name type="synonym">Chlorarachnion sp. (strain CCMP621)</name>
    <dbReference type="NCBI Taxonomy" id="227086"/>
    <lineage>
        <taxon>Eukaryota</taxon>
        <taxon>Sar</taxon>
        <taxon>Rhizaria</taxon>
        <taxon>Cercozoa</taxon>
        <taxon>Chlorarachniophyceae</taxon>
        <taxon>Bigelowiella</taxon>
    </lineage>
</organism>
<evidence type="ECO:0000259" key="6">
    <source>
        <dbReference type="PROSITE" id="PS50016"/>
    </source>
</evidence>
<dbReference type="Pfam" id="PF00628">
    <property type="entry name" value="PHD"/>
    <property type="match status" value="2"/>
</dbReference>